<sequence>MSRELVCADGELSAALNKTERYIEFLDECIREYNKILSDTADIGIDDVLVCTELARLSGQVSEIKKQLDAVLPDISEAVAREIQDIEDTDNFTYPDISFGDIMSTLAGFL</sequence>
<evidence type="ECO:0000313" key="1">
    <source>
        <dbReference type="EMBL" id="MBM6827678.1"/>
    </source>
</evidence>
<keyword evidence="2" id="KW-1185">Reference proteome</keyword>
<dbReference type="EMBL" id="JACJLV010000049">
    <property type="protein sequence ID" value="MBM6827678.1"/>
    <property type="molecule type" value="Genomic_DNA"/>
</dbReference>
<protein>
    <submittedName>
        <fullName evidence="1">Uncharacterized protein</fullName>
    </submittedName>
</protein>
<dbReference type="AlphaFoldDB" id="A0A939BBG5"/>
<name>A0A939BBG5_9CLOT</name>
<reference evidence="1" key="1">
    <citation type="submission" date="2020-08" db="EMBL/GenBank/DDBJ databases">
        <authorList>
            <person name="Cejkova D."/>
            <person name="Kubasova T."/>
            <person name="Jahodarova E."/>
            <person name="Rychlik I."/>
        </authorList>
    </citation>
    <scope>NUCLEOTIDE SEQUENCE</scope>
    <source>
        <strain evidence="1">An420c</strain>
    </source>
</reference>
<proteinExistence type="predicted"/>
<dbReference type="RefSeq" id="WP_204909668.1">
    <property type="nucleotide sequence ID" value="NZ_JACJLV010000049.1"/>
</dbReference>
<dbReference type="Proteomes" id="UP000713880">
    <property type="component" value="Unassembled WGS sequence"/>
</dbReference>
<reference evidence="1" key="2">
    <citation type="journal article" date="2021" name="Sci. Rep.">
        <title>The distribution of antibiotic resistance genes in chicken gut microbiota commensals.</title>
        <authorList>
            <person name="Juricova H."/>
            <person name="Matiasovicova J."/>
            <person name="Kubasova T."/>
            <person name="Cejkova D."/>
            <person name="Rychlik I."/>
        </authorList>
    </citation>
    <scope>NUCLEOTIDE SEQUENCE</scope>
    <source>
        <strain evidence="1">An420c</strain>
    </source>
</reference>
<accession>A0A939BBG5</accession>
<gene>
    <name evidence="1" type="ORF">H6A13_11340</name>
</gene>
<evidence type="ECO:0000313" key="2">
    <source>
        <dbReference type="Proteomes" id="UP000713880"/>
    </source>
</evidence>
<organism evidence="1 2">
    <name type="scientific">Mordavella massiliensis</name>
    <dbReference type="NCBI Taxonomy" id="1871024"/>
    <lineage>
        <taxon>Bacteria</taxon>
        <taxon>Bacillati</taxon>
        <taxon>Bacillota</taxon>
        <taxon>Clostridia</taxon>
        <taxon>Eubacteriales</taxon>
        <taxon>Clostridiaceae</taxon>
        <taxon>Mordavella</taxon>
    </lineage>
</organism>
<comment type="caution">
    <text evidence="1">The sequence shown here is derived from an EMBL/GenBank/DDBJ whole genome shotgun (WGS) entry which is preliminary data.</text>
</comment>